<evidence type="ECO:0000256" key="3">
    <source>
        <dbReference type="ARBA" id="ARBA00022884"/>
    </source>
</evidence>
<feature type="domain" description="RRM" evidence="5">
    <location>
        <begin position="60"/>
        <end position="134"/>
    </location>
</feature>
<dbReference type="SUPFAM" id="SSF54928">
    <property type="entry name" value="RNA-binding domain, RBD"/>
    <property type="match status" value="3"/>
</dbReference>
<dbReference type="Ensembl" id="ENSTNIT00000005497.1">
    <property type="protein sequence ID" value="ENSTNIP00000005351.1"/>
    <property type="gene ID" value="ENSTNIG00000002790.1"/>
</dbReference>
<dbReference type="CDD" id="cd12693">
    <property type="entry name" value="RRM2_PTBP1_like"/>
    <property type="match status" value="1"/>
</dbReference>
<dbReference type="PROSITE" id="PS50102">
    <property type="entry name" value="RRM"/>
    <property type="match status" value="4"/>
</dbReference>
<evidence type="ECO:0000313" key="6">
    <source>
        <dbReference type="Ensembl" id="ENSTNIP00000005351.1"/>
    </source>
</evidence>
<keyword evidence="7" id="KW-1185">Reference proteome</keyword>
<sequence>VDRVLFSLDLVGIFFNTDEMEETEIIRASTSANMSTSNLSTVDGSDGLCVSERAQCVPSRVLHLRQLPFDITEQEVLALALPFGRVSKLITLKAKNQGFLEMASEEAAITMMNYYTSAPPTIRNQPVFIQYSTHRELKTDNLTNQGRQRAALQAISTASMHSGSMAAGGDGRGGVHAQSPVLRIIVENLFYPVSLEVLQQIFSKFGSVLKIITFTRNNQFQALLQFSDAVHAQHAKASLDGQNIFNSCCMLRIDFSKLSTLNVKYNNDKSRDFTRADLPTGELDPTAAFSKGRPSVALPPYGASAFPPTFQHTGLPMAVPGSLMSPPRVSLQMAPPAIHSVLLVSNLNPESVSPQCLFILFGVYGDVQRVKILFNKKENALVQMSDATQAQLAMSHLNGQRLHGNVIRVMLSKHPVVQLPRGGAGQEEQALTRDFSGSSLHRFKKPGSKNFNNIFPPSATLHLSNIPSSVSEEDLKDLFSSTGFTVKAFKFFQKDRKMALMQLASVEEAIEALIALHDHLLDHNQHLRVSFSKSTI</sequence>
<dbReference type="InterPro" id="IPR021790">
    <property type="entry name" value="PTBP1-like_RRM2"/>
</dbReference>
<organism evidence="6 7">
    <name type="scientific">Tetraodon nigroviridis</name>
    <name type="common">Spotted green pufferfish</name>
    <name type="synonym">Chelonodon nigroviridis</name>
    <dbReference type="NCBI Taxonomy" id="99883"/>
    <lineage>
        <taxon>Eukaryota</taxon>
        <taxon>Metazoa</taxon>
        <taxon>Chordata</taxon>
        <taxon>Craniata</taxon>
        <taxon>Vertebrata</taxon>
        <taxon>Euteleostomi</taxon>
        <taxon>Actinopterygii</taxon>
        <taxon>Neopterygii</taxon>
        <taxon>Teleostei</taxon>
        <taxon>Neoteleostei</taxon>
        <taxon>Acanthomorphata</taxon>
        <taxon>Eupercaria</taxon>
        <taxon>Tetraodontiformes</taxon>
        <taxon>Tetradontoidea</taxon>
        <taxon>Tetraodontidae</taxon>
        <taxon>Tetraodon</taxon>
    </lineage>
</organism>
<dbReference type="SMART" id="SM00360">
    <property type="entry name" value="RRM"/>
    <property type="match status" value="4"/>
</dbReference>
<dbReference type="GO" id="GO:0003723">
    <property type="term" value="F:RNA binding"/>
    <property type="evidence" value="ECO:0007669"/>
    <property type="project" value="UniProtKB-UniRule"/>
</dbReference>
<dbReference type="HOGENOM" id="CLU_015171_7_1_1"/>
<feature type="domain" description="RRM" evidence="5">
    <location>
        <begin position="459"/>
        <end position="534"/>
    </location>
</feature>
<dbReference type="Pfam" id="PF11835">
    <property type="entry name" value="RRM_8"/>
    <property type="match status" value="1"/>
</dbReference>
<dbReference type="Proteomes" id="UP000007303">
    <property type="component" value="Unassembled WGS sequence"/>
</dbReference>
<name>H3CAS9_TETNG</name>
<dbReference type="FunFam" id="3.30.70.330:FF:000036">
    <property type="entry name" value="polypyrimidine tract-binding protein 1 isoform X2"/>
    <property type="match status" value="1"/>
</dbReference>
<dbReference type="Gene3D" id="3.30.70.330">
    <property type="match status" value="4"/>
</dbReference>
<reference evidence="7" key="1">
    <citation type="journal article" date="2004" name="Nature">
        <title>Genome duplication in the teleost fish Tetraodon nigroviridis reveals the early vertebrate proto-karyotype.</title>
        <authorList>
            <person name="Jaillon O."/>
            <person name="Aury J.-M."/>
            <person name="Brunet F."/>
            <person name="Petit J.-L."/>
            <person name="Stange-Thomann N."/>
            <person name="Mauceli E."/>
            <person name="Bouneau L."/>
            <person name="Fischer C."/>
            <person name="Ozouf-Costaz C."/>
            <person name="Bernot A."/>
            <person name="Nicaud S."/>
            <person name="Jaffe D."/>
            <person name="Fisher S."/>
            <person name="Lutfalla G."/>
            <person name="Dossat C."/>
            <person name="Segurens B."/>
            <person name="Dasilva C."/>
            <person name="Salanoubat M."/>
            <person name="Levy M."/>
            <person name="Boudet N."/>
            <person name="Castellano S."/>
            <person name="Anthouard V."/>
            <person name="Jubin C."/>
            <person name="Castelli V."/>
            <person name="Katinka M."/>
            <person name="Vacherie B."/>
            <person name="Biemont C."/>
            <person name="Skalli Z."/>
            <person name="Cattolico L."/>
            <person name="Poulain J."/>
            <person name="De Berardinis V."/>
            <person name="Cruaud C."/>
            <person name="Duprat S."/>
            <person name="Brottier P."/>
            <person name="Coutanceau J.-P."/>
            <person name="Gouzy J."/>
            <person name="Parra G."/>
            <person name="Lardier G."/>
            <person name="Chapple C."/>
            <person name="McKernan K.J."/>
            <person name="McEwan P."/>
            <person name="Bosak S."/>
            <person name="Kellis M."/>
            <person name="Volff J.-N."/>
            <person name="Guigo R."/>
            <person name="Zody M.C."/>
            <person name="Mesirov J."/>
            <person name="Lindblad-Toh K."/>
            <person name="Birren B."/>
            <person name="Nusbaum C."/>
            <person name="Kahn D."/>
            <person name="Robinson-Rechavi M."/>
            <person name="Laudet V."/>
            <person name="Schachter V."/>
            <person name="Quetier F."/>
            <person name="Saurin W."/>
            <person name="Scarpelli C."/>
            <person name="Wincker P."/>
            <person name="Lander E.S."/>
            <person name="Weissenbach J."/>
            <person name="Roest Crollius H."/>
        </authorList>
    </citation>
    <scope>NUCLEOTIDE SEQUENCE [LARGE SCALE GENOMIC DNA]</scope>
</reference>
<dbReference type="PANTHER" id="PTHR15592">
    <property type="entry name" value="MATRIN 3/NUCLEAR PROTEIN 220-RELATED"/>
    <property type="match status" value="1"/>
</dbReference>
<dbReference type="InterPro" id="IPR000504">
    <property type="entry name" value="RRM_dom"/>
</dbReference>
<feature type="domain" description="RRM" evidence="5">
    <location>
        <begin position="340"/>
        <end position="414"/>
    </location>
</feature>
<dbReference type="OMA" id="CCENMSS"/>
<dbReference type="Pfam" id="PF22976">
    <property type="entry name" value="RRM_10"/>
    <property type="match status" value="1"/>
</dbReference>
<evidence type="ECO:0000256" key="1">
    <source>
        <dbReference type="ARBA" id="ARBA00022553"/>
    </source>
</evidence>
<accession>H3CAS9</accession>
<dbReference type="NCBIfam" id="TIGR01649">
    <property type="entry name" value="hnRNP-L_PTB"/>
    <property type="match status" value="1"/>
</dbReference>
<dbReference type="Pfam" id="PF13893">
    <property type="entry name" value="RRM_5"/>
    <property type="match status" value="1"/>
</dbReference>
<dbReference type="FunFam" id="3.30.70.330:FF:000341">
    <property type="entry name" value="Hephaestus, isoform C"/>
    <property type="match status" value="1"/>
</dbReference>
<dbReference type="GO" id="GO:0005634">
    <property type="term" value="C:nucleus"/>
    <property type="evidence" value="ECO:0007669"/>
    <property type="project" value="InterPro"/>
</dbReference>
<evidence type="ECO:0000259" key="5">
    <source>
        <dbReference type="PROSITE" id="PS50102"/>
    </source>
</evidence>
<dbReference type="AlphaFoldDB" id="H3CAS9"/>
<dbReference type="GO" id="GO:0006397">
    <property type="term" value="P:mRNA processing"/>
    <property type="evidence" value="ECO:0007669"/>
    <property type="project" value="InterPro"/>
</dbReference>
<dbReference type="InterPro" id="IPR035979">
    <property type="entry name" value="RBD_domain_sf"/>
</dbReference>
<evidence type="ECO:0000313" key="7">
    <source>
        <dbReference type="Proteomes" id="UP000007303"/>
    </source>
</evidence>
<evidence type="ECO:0000256" key="4">
    <source>
        <dbReference type="PROSITE-ProRule" id="PRU00176"/>
    </source>
</evidence>
<dbReference type="CDD" id="cd12425">
    <property type="entry name" value="RRM4_PTBP1_like"/>
    <property type="match status" value="1"/>
</dbReference>
<dbReference type="InterPro" id="IPR012677">
    <property type="entry name" value="Nucleotide-bd_a/b_plait_sf"/>
</dbReference>
<evidence type="ECO:0000256" key="2">
    <source>
        <dbReference type="ARBA" id="ARBA00022737"/>
    </source>
</evidence>
<dbReference type="GeneTree" id="ENSGT01050000244924"/>
<keyword evidence="1" id="KW-0597">Phosphoprotein</keyword>
<feature type="domain" description="RRM" evidence="5">
    <location>
        <begin position="182"/>
        <end position="258"/>
    </location>
</feature>
<dbReference type="InParanoid" id="H3CAS9"/>
<dbReference type="STRING" id="99883.ENSTNIP00000005351"/>
<reference evidence="6" key="2">
    <citation type="submission" date="2025-08" db="UniProtKB">
        <authorList>
            <consortium name="Ensembl"/>
        </authorList>
    </citation>
    <scope>IDENTIFICATION</scope>
</reference>
<proteinExistence type="predicted"/>
<dbReference type="FunFam" id="3.30.70.330:FF:000018">
    <property type="entry name" value="Polypyrimidine tract-binding protein 2 isoform 1"/>
    <property type="match status" value="1"/>
</dbReference>
<dbReference type="FunCoup" id="H3CAS9">
    <property type="interactions" value="2088"/>
</dbReference>
<protein>
    <submittedName>
        <fullName evidence="6">Polypyrimidine tract binding protein 3</fullName>
    </submittedName>
</protein>
<dbReference type="InterPro" id="IPR055204">
    <property type="entry name" value="HNRNPL_RRM"/>
</dbReference>
<keyword evidence="2" id="KW-0677">Repeat</keyword>
<dbReference type="InterPro" id="IPR006536">
    <property type="entry name" value="HnRNP-L/PTB"/>
</dbReference>
<keyword evidence="3 4" id="KW-0694">RNA-binding</keyword>
<reference evidence="6" key="3">
    <citation type="submission" date="2025-09" db="UniProtKB">
        <authorList>
            <consortium name="Ensembl"/>
        </authorList>
    </citation>
    <scope>IDENTIFICATION</scope>
</reference>